<reference evidence="3 4" key="1">
    <citation type="submission" date="2018-02" db="EMBL/GenBank/DDBJ databases">
        <title>Comparative genomes isolates from brazilian mangrove.</title>
        <authorList>
            <person name="Araujo J.E."/>
            <person name="Taketani R.G."/>
            <person name="Silva M.C.P."/>
            <person name="Loureco M.V."/>
            <person name="Andreote F.D."/>
        </authorList>
    </citation>
    <scope>NUCLEOTIDE SEQUENCE [LARGE SCALE GENOMIC DNA]</scope>
    <source>
        <strain evidence="3 4">Hex-1 MGV</strain>
    </source>
</reference>
<comment type="function">
    <text evidence="1">Catalyzes the hydroxylation of the N(6)-(4-aminobutyl)-L-lysine intermediate produced by deoxyhypusine synthase/DHPS on a critical lysine of the eukaryotic translation initiation factor 5A/eIF-5A. This is the second step of the post-translational modification of that lysine into an unusual amino acid residue named hypusine. Hypusination is unique to mature eIF-5A factor and is essential for its function.</text>
</comment>
<dbReference type="EMBL" id="PUHY01000005">
    <property type="protein sequence ID" value="PQO37491.1"/>
    <property type="molecule type" value="Genomic_DNA"/>
</dbReference>
<dbReference type="SUPFAM" id="SSF48371">
    <property type="entry name" value="ARM repeat"/>
    <property type="match status" value="1"/>
</dbReference>
<dbReference type="PANTHER" id="PTHR12697:SF5">
    <property type="entry name" value="DEOXYHYPUSINE HYDROXYLASE"/>
    <property type="match status" value="1"/>
</dbReference>
<dbReference type="InterPro" id="IPR016024">
    <property type="entry name" value="ARM-type_fold"/>
</dbReference>
<evidence type="ECO:0008006" key="5">
    <source>
        <dbReference type="Google" id="ProtNLM"/>
    </source>
</evidence>
<sequence>MHATYRNYARASSRWSQSLRIGTLGVFLTLATSAVAQDHDPSTEVLIATLEGRDAQAAIEAAAQLGDRPEEAEQVVPALIAALMWQADPFGSQPRSAVSQEVAQAALAALHKIGKPAIAQLKTTLDQTESDELRVEVLLALRGIPQPGPGAEAALVRAMRHANADTRYHAMETLMSVAQRPSKYAIVLTRQLYDSDAENRNTAIRYLGEMGPAGQQAVPHMIEMLQDAPRRRQRSNYLALCQALCEMGEAARPAIAVLKEKMKDSDPRIQTSAALTIARIDPSDLMPIAKLSSMARDVADNKEGAYWAIRTLGEIGPEAKVAMPLLKELAASWSIPIRTSAIRAVVQIDPDDALPLLIELQDDRQHEIREAVLRAMRTYSPNVPEVANAVVEALDQPFTQIELIALENLRHWGPEAKHLATEVRQRLEAETNVHRRKALAEVLSKLEQIPPAELE</sequence>
<comment type="caution">
    <text evidence="3">The sequence shown here is derived from an EMBL/GenBank/DDBJ whole genome shotgun (WGS) entry which is preliminary data.</text>
</comment>
<dbReference type="GO" id="GO:0016491">
    <property type="term" value="F:oxidoreductase activity"/>
    <property type="evidence" value="ECO:0007669"/>
    <property type="project" value="TreeGrafter"/>
</dbReference>
<dbReference type="PANTHER" id="PTHR12697">
    <property type="entry name" value="PBS LYASE HEAT-LIKE PROTEIN"/>
    <property type="match status" value="1"/>
</dbReference>
<feature type="signal peptide" evidence="2">
    <location>
        <begin position="1"/>
        <end position="36"/>
    </location>
</feature>
<name>A0A2S8FZQ1_9BACT</name>
<protein>
    <recommendedName>
        <fullName evidence="5">HEAT repeat domain-containing protein</fullName>
    </recommendedName>
</protein>
<keyword evidence="2" id="KW-0732">Signal</keyword>
<evidence type="ECO:0000313" key="3">
    <source>
        <dbReference type="EMBL" id="PQO37491.1"/>
    </source>
</evidence>
<dbReference type="Pfam" id="PF13646">
    <property type="entry name" value="HEAT_2"/>
    <property type="match status" value="2"/>
</dbReference>
<dbReference type="Proteomes" id="UP000238322">
    <property type="component" value="Unassembled WGS sequence"/>
</dbReference>
<dbReference type="InterPro" id="IPR021133">
    <property type="entry name" value="HEAT_type_2"/>
</dbReference>
<evidence type="ECO:0000313" key="4">
    <source>
        <dbReference type="Proteomes" id="UP000238322"/>
    </source>
</evidence>
<feature type="chain" id="PRO_5015573411" description="HEAT repeat domain-containing protein" evidence="2">
    <location>
        <begin position="37"/>
        <end position="455"/>
    </location>
</feature>
<evidence type="ECO:0000256" key="2">
    <source>
        <dbReference type="SAM" id="SignalP"/>
    </source>
</evidence>
<organism evidence="3 4">
    <name type="scientific">Blastopirellula marina</name>
    <dbReference type="NCBI Taxonomy" id="124"/>
    <lineage>
        <taxon>Bacteria</taxon>
        <taxon>Pseudomonadati</taxon>
        <taxon>Planctomycetota</taxon>
        <taxon>Planctomycetia</taxon>
        <taxon>Pirellulales</taxon>
        <taxon>Pirellulaceae</taxon>
        <taxon>Blastopirellula</taxon>
    </lineage>
</organism>
<accession>A0A2S8FZQ1</accession>
<dbReference type="InterPro" id="IPR011989">
    <property type="entry name" value="ARM-like"/>
</dbReference>
<dbReference type="PROSITE" id="PS50077">
    <property type="entry name" value="HEAT_REPEAT"/>
    <property type="match status" value="1"/>
</dbReference>
<evidence type="ECO:0000256" key="1">
    <source>
        <dbReference type="ARBA" id="ARBA00045876"/>
    </source>
</evidence>
<dbReference type="AlphaFoldDB" id="A0A2S8FZQ1"/>
<gene>
    <name evidence="3" type="ORF">C5Y83_05985</name>
</gene>
<dbReference type="Gene3D" id="1.25.10.10">
    <property type="entry name" value="Leucine-rich Repeat Variant"/>
    <property type="match status" value="3"/>
</dbReference>
<proteinExistence type="predicted"/>